<organism evidence="4 5">
    <name type="scientific">Luteimonas yindakuii</name>
    <dbReference type="NCBI Taxonomy" id="2565782"/>
    <lineage>
        <taxon>Bacteria</taxon>
        <taxon>Pseudomonadati</taxon>
        <taxon>Pseudomonadota</taxon>
        <taxon>Gammaproteobacteria</taxon>
        <taxon>Lysobacterales</taxon>
        <taxon>Lysobacteraceae</taxon>
        <taxon>Luteimonas</taxon>
    </lineage>
</organism>
<dbReference type="Pfam" id="PF00589">
    <property type="entry name" value="Phage_integrase"/>
    <property type="match status" value="1"/>
</dbReference>
<keyword evidence="2" id="KW-0233">DNA recombination</keyword>
<dbReference type="Gene3D" id="1.10.443.10">
    <property type="entry name" value="Intergrase catalytic core"/>
    <property type="match status" value="1"/>
</dbReference>
<dbReference type="PROSITE" id="PS51898">
    <property type="entry name" value="TYR_RECOMBINASE"/>
    <property type="match status" value="1"/>
</dbReference>
<dbReference type="AlphaFoldDB" id="A0A4Z1RAA9"/>
<feature type="domain" description="Tyr recombinase" evidence="3">
    <location>
        <begin position="1"/>
        <end position="147"/>
    </location>
</feature>
<name>A0A4Z1RAA9_9GAMM</name>
<dbReference type="GO" id="GO:0003677">
    <property type="term" value="F:DNA binding"/>
    <property type="evidence" value="ECO:0007669"/>
    <property type="project" value="InterPro"/>
</dbReference>
<accession>A0A4Z1RAA9</accession>
<evidence type="ECO:0000256" key="1">
    <source>
        <dbReference type="ARBA" id="ARBA00022908"/>
    </source>
</evidence>
<dbReference type="GO" id="GO:0006310">
    <property type="term" value="P:DNA recombination"/>
    <property type="evidence" value="ECO:0007669"/>
    <property type="project" value="UniProtKB-KW"/>
</dbReference>
<dbReference type="InterPro" id="IPR002104">
    <property type="entry name" value="Integrase_catalytic"/>
</dbReference>
<gene>
    <name evidence="4" type="ORF">E4582_01960</name>
</gene>
<dbReference type="PANTHER" id="PTHR30349">
    <property type="entry name" value="PHAGE INTEGRASE-RELATED"/>
    <property type="match status" value="1"/>
</dbReference>
<sequence>MLPQTLFAALQAQLEEVRRLHRHDLEAGYGAAWLPSALGVKFPGAAREPGWQYVFPSGARSVDPRSGITRRHHRDEKGLQRAFKLAVRGAQLVKPATCHTLRHSFATHLLEAGYDLRTIQELLGHKDVSTTQIYTHVLNRGGRGVRSPLDTPVCA</sequence>
<dbReference type="PANTHER" id="PTHR30349:SF64">
    <property type="entry name" value="PROPHAGE INTEGRASE INTD-RELATED"/>
    <property type="match status" value="1"/>
</dbReference>
<dbReference type="Proteomes" id="UP000298681">
    <property type="component" value="Unassembled WGS sequence"/>
</dbReference>
<dbReference type="GO" id="GO:0015074">
    <property type="term" value="P:DNA integration"/>
    <property type="evidence" value="ECO:0007669"/>
    <property type="project" value="UniProtKB-KW"/>
</dbReference>
<evidence type="ECO:0000313" key="5">
    <source>
        <dbReference type="Proteomes" id="UP000298681"/>
    </source>
</evidence>
<dbReference type="InterPro" id="IPR013762">
    <property type="entry name" value="Integrase-like_cat_sf"/>
</dbReference>
<keyword evidence="5" id="KW-1185">Reference proteome</keyword>
<reference evidence="4 5" key="1">
    <citation type="submission" date="2019-01" db="EMBL/GenBank/DDBJ databases">
        <authorList>
            <person name="Zhang S."/>
        </authorList>
    </citation>
    <scope>NUCLEOTIDE SEQUENCE [LARGE SCALE GENOMIC DNA]</scope>
    <source>
        <strain evidence="4 5">1626</strain>
    </source>
</reference>
<dbReference type="EMBL" id="SPUH01000001">
    <property type="protein sequence ID" value="TKS53658.1"/>
    <property type="molecule type" value="Genomic_DNA"/>
</dbReference>
<proteinExistence type="predicted"/>
<dbReference type="InterPro" id="IPR050090">
    <property type="entry name" value="Tyrosine_recombinase_XerCD"/>
</dbReference>
<evidence type="ECO:0000256" key="2">
    <source>
        <dbReference type="ARBA" id="ARBA00023172"/>
    </source>
</evidence>
<comment type="caution">
    <text evidence="4">The sequence shown here is derived from an EMBL/GenBank/DDBJ whole genome shotgun (WGS) entry which is preliminary data.</text>
</comment>
<evidence type="ECO:0000259" key="3">
    <source>
        <dbReference type="PROSITE" id="PS51898"/>
    </source>
</evidence>
<keyword evidence="1" id="KW-0229">DNA integration</keyword>
<dbReference type="InterPro" id="IPR011010">
    <property type="entry name" value="DNA_brk_join_enz"/>
</dbReference>
<evidence type="ECO:0000313" key="4">
    <source>
        <dbReference type="EMBL" id="TKS53658.1"/>
    </source>
</evidence>
<protein>
    <submittedName>
        <fullName evidence="4">Integron integrase</fullName>
    </submittedName>
</protein>
<dbReference type="SUPFAM" id="SSF56349">
    <property type="entry name" value="DNA breaking-rejoining enzymes"/>
    <property type="match status" value="1"/>
</dbReference>